<feature type="compositionally biased region" description="Low complexity" evidence="5">
    <location>
        <begin position="512"/>
        <end position="531"/>
    </location>
</feature>
<dbReference type="eggNOG" id="KOG1318">
    <property type="taxonomic scope" value="Eukaryota"/>
</dbReference>
<keyword evidence="4" id="KW-0539">Nucleus</keyword>
<dbReference type="PANTHER" id="PTHR46117:SF3">
    <property type="entry name" value="FI24210P1"/>
    <property type="match status" value="1"/>
</dbReference>
<feature type="compositionally biased region" description="Low complexity" evidence="5">
    <location>
        <begin position="550"/>
        <end position="569"/>
    </location>
</feature>
<dbReference type="InterPro" id="IPR051732">
    <property type="entry name" value="USF"/>
</dbReference>
<name>V5GGV6_KALBG</name>
<protein>
    <recommendedName>
        <fullName evidence="6">BHLH domain-containing protein</fullName>
    </recommendedName>
</protein>
<evidence type="ECO:0000256" key="3">
    <source>
        <dbReference type="ARBA" id="ARBA00023163"/>
    </source>
</evidence>
<evidence type="ECO:0000313" key="8">
    <source>
        <dbReference type="Proteomes" id="UP000019377"/>
    </source>
</evidence>
<dbReference type="PROSITE" id="PS50888">
    <property type="entry name" value="BHLH"/>
    <property type="match status" value="1"/>
</dbReference>
<dbReference type="PANTHER" id="PTHR46117">
    <property type="entry name" value="FI24210P1"/>
    <property type="match status" value="1"/>
</dbReference>
<dbReference type="GO" id="GO:0046983">
    <property type="term" value="F:protein dimerization activity"/>
    <property type="evidence" value="ECO:0007669"/>
    <property type="project" value="InterPro"/>
</dbReference>
<feature type="compositionally biased region" description="Polar residues" evidence="5">
    <location>
        <begin position="214"/>
        <end position="231"/>
    </location>
</feature>
<feature type="region of interest" description="Disordered" evidence="5">
    <location>
        <begin position="158"/>
        <end position="337"/>
    </location>
</feature>
<dbReference type="EMBL" id="KI545892">
    <property type="protein sequence ID" value="EST05237.1"/>
    <property type="molecule type" value="Genomic_DNA"/>
</dbReference>
<feature type="region of interest" description="Disordered" evidence="5">
    <location>
        <begin position="507"/>
        <end position="531"/>
    </location>
</feature>
<dbReference type="InterPro" id="IPR036638">
    <property type="entry name" value="HLH_DNA-bd_sf"/>
</dbReference>
<dbReference type="InterPro" id="IPR011598">
    <property type="entry name" value="bHLH_dom"/>
</dbReference>
<dbReference type="Gene3D" id="4.10.280.10">
    <property type="entry name" value="Helix-loop-helix DNA-binding domain"/>
    <property type="match status" value="1"/>
</dbReference>
<evidence type="ECO:0000256" key="4">
    <source>
        <dbReference type="ARBA" id="ARBA00023242"/>
    </source>
</evidence>
<dbReference type="SUPFAM" id="SSF47459">
    <property type="entry name" value="HLH, helix-loop-helix DNA-binding domain"/>
    <property type="match status" value="1"/>
</dbReference>
<feature type="compositionally biased region" description="Basic and acidic residues" evidence="5">
    <location>
        <begin position="262"/>
        <end position="284"/>
    </location>
</feature>
<dbReference type="OMA" id="HDEHWRG"/>
<feature type="compositionally biased region" description="Acidic residues" evidence="5">
    <location>
        <begin position="602"/>
        <end position="615"/>
    </location>
</feature>
<evidence type="ECO:0000256" key="2">
    <source>
        <dbReference type="ARBA" id="ARBA00023015"/>
    </source>
</evidence>
<dbReference type="Proteomes" id="UP000019377">
    <property type="component" value="Unassembled WGS sequence"/>
</dbReference>
<feature type="region of interest" description="Disordered" evidence="5">
    <location>
        <begin position="94"/>
        <end position="114"/>
    </location>
</feature>
<evidence type="ECO:0000256" key="1">
    <source>
        <dbReference type="ARBA" id="ARBA00004123"/>
    </source>
</evidence>
<dbReference type="Pfam" id="PF00010">
    <property type="entry name" value="HLH"/>
    <property type="match status" value="1"/>
</dbReference>
<keyword evidence="3" id="KW-0804">Transcription</keyword>
<reference evidence="8" key="1">
    <citation type="journal article" date="2013" name="Genome Announc.">
        <title>Draft genome sequence of Pseudozyma brasiliensis sp. nov. strain GHG001, a high producer of endo-1,4-xylanase isolated from an insect pest of sugarcane.</title>
        <authorList>
            <person name="Oliveira J.V.D.C."/>
            <person name="dos Santos R.A.C."/>
            <person name="Borges T.A."/>
            <person name="Riano-Pachon D.M."/>
            <person name="Goldman G.H."/>
        </authorList>
    </citation>
    <scope>NUCLEOTIDE SEQUENCE [LARGE SCALE GENOMIC DNA]</scope>
    <source>
        <strain evidence="8">GHG001</strain>
    </source>
</reference>
<dbReference type="AlphaFoldDB" id="V5GGV6"/>
<dbReference type="STRING" id="1365824.V5GGV6"/>
<proteinExistence type="predicted"/>
<sequence>MMPKKRQHGFDTGAPVGSLSVTGAGPAIGSNASAAPNGASTASSHFSQPACATTSGNFFGPFGTNGLPSSFIDTDILLNDDLWNQFSPATTVNSSNGTDIAGHHHQAESDTNAKMDNASDRAFGESYVNIPYTGSLDMYGLPSRTFGTVRPAHDALSRLSKDTSSMDDGDSPDGSNGETTSTIATSILSPSSLGTTVGSLPKGTATHRPGLDSVSEQPNQPSFPSAPQSAEVQAGEASQAGETKAAPITKPRRLSKSTSQASRDKLVKDIKAEAAKHDLKKTSSEEPPQEEDDDEDDDDDDPPTTSTGGKSEAEAKKLAEKRRKRRESHNAVERRRRDNINEKITELATLLPEAMLLDAIATSTQGGNSGTFAPALAAKAALAAAAAAAAKGDPMSGGADGQGNLPKSSTEAYAAALAPVDANSAALAAAQAKPNKGIILRKSVEYIRHLQQFLDMQMGRIGFLEAELARSHQALAASGMQAPPTTDPQQGLGMMHAFFNQPDNGMFGDHMQQPQPQQQQPHPFGQMSQQQPVQDFSAMNLLSLGMPMEQQSSQSQSMHQSGMNSSHSSSAHDAISNTPALTAWLEGFDQRTGLPRRSSVDPIEEEEQQDGEEDKELSRRGRSQASRLSNDGHDEHWRGRSRHKVGRGRAQVQEGSWPELQPSEAQSPMQLVSGEEGHATASFSDLGEMKLDL</sequence>
<dbReference type="GO" id="GO:0000981">
    <property type="term" value="F:DNA-binding transcription factor activity, RNA polymerase II-specific"/>
    <property type="evidence" value="ECO:0007669"/>
    <property type="project" value="TreeGrafter"/>
</dbReference>
<dbReference type="SMART" id="SM00353">
    <property type="entry name" value="HLH"/>
    <property type="match status" value="1"/>
</dbReference>
<gene>
    <name evidence="7" type="ORF">PSEUBRA_SCAF6g00798</name>
</gene>
<dbReference type="OrthoDB" id="690068at2759"/>
<dbReference type="HOGENOM" id="CLU_014488_0_0_1"/>
<accession>V5GGV6</accession>
<evidence type="ECO:0000256" key="5">
    <source>
        <dbReference type="SAM" id="MobiDB-lite"/>
    </source>
</evidence>
<feature type="domain" description="BHLH" evidence="6">
    <location>
        <begin position="324"/>
        <end position="450"/>
    </location>
</feature>
<comment type="subcellular location">
    <subcellularLocation>
        <location evidence="1">Nucleus</location>
    </subcellularLocation>
</comment>
<organism evidence="7 8">
    <name type="scientific">Kalmanozyma brasiliensis (strain GHG001)</name>
    <name type="common">Yeast</name>
    <name type="synonym">Pseudozyma brasiliensis</name>
    <dbReference type="NCBI Taxonomy" id="1365824"/>
    <lineage>
        <taxon>Eukaryota</taxon>
        <taxon>Fungi</taxon>
        <taxon>Dikarya</taxon>
        <taxon>Basidiomycota</taxon>
        <taxon>Ustilaginomycotina</taxon>
        <taxon>Ustilaginomycetes</taxon>
        <taxon>Ustilaginales</taxon>
        <taxon>Ustilaginaceae</taxon>
        <taxon>Kalmanozyma</taxon>
    </lineage>
</organism>
<evidence type="ECO:0000259" key="6">
    <source>
        <dbReference type="PROSITE" id="PS50888"/>
    </source>
</evidence>
<keyword evidence="8" id="KW-1185">Reference proteome</keyword>
<dbReference type="GO" id="GO:0005634">
    <property type="term" value="C:nucleus"/>
    <property type="evidence" value="ECO:0007669"/>
    <property type="project" value="UniProtKB-SubCell"/>
</dbReference>
<dbReference type="CDD" id="cd11387">
    <property type="entry name" value="bHLHzip_USF_MITF"/>
    <property type="match status" value="1"/>
</dbReference>
<feature type="compositionally biased region" description="Basic and acidic residues" evidence="5">
    <location>
        <begin position="328"/>
        <end position="337"/>
    </location>
</feature>
<feature type="compositionally biased region" description="Basic and acidic residues" evidence="5">
    <location>
        <begin position="101"/>
        <end position="114"/>
    </location>
</feature>
<keyword evidence="2" id="KW-0805">Transcription regulation</keyword>
<feature type="compositionally biased region" description="Acidic residues" evidence="5">
    <location>
        <begin position="287"/>
        <end position="302"/>
    </location>
</feature>
<dbReference type="GO" id="GO:0000978">
    <property type="term" value="F:RNA polymerase II cis-regulatory region sequence-specific DNA binding"/>
    <property type="evidence" value="ECO:0007669"/>
    <property type="project" value="TreeGrafter"/>
</dbReference>
<feature type="region of interest" description="Disordered" evidence="5">
    <location>
        <begin position="548"/>
        <end position="574"/>
    </location>
</feature>
<feature type="compositionally biased region" description="Polar residues" evidence="5">
    <location>
        <begin position="178"/>
        <end position="198"/>
    </location>
</feature>
<feature type="region of interest" description="Disordered" evidence="5">
    <location>
        <begin position="592"/>
        <end position="693"/>
    </location>
</feature>
<evidence type="ECO:0000313" key="7">
    <source>
        <dbReference type="EMBL" id="EST05237.1"/>
    </source>
</evidence>